<sequence>MPTSLVTGGAGFIGSHIVDQLLTIGHKVIVFDDLSGGRLENVSTDAKFVKGSILDHDLLSELFETHEIDYVYHLAAYAAEGLSHFIKRFNYQNNLTGSVNLINESVKHNIKCFVFTSSIAVYGNQTPPMSESMVPQPEDSYGIAKYAVELELKASKEMFGLDYVIWRPHNVYGERQHISDPYRNVIGIFMNQLLHGESLSIFGDGSQTRAFSYVGEIVPLIAESAMNQEVYGETFNIGSETEISVKALAKQVMKAMKLASHINYLEARNEVKHAYANHDKVKRYFGGLQETSLELGLQKMADWAKKSSHQPSKKFESLELTKNLPPFWK</sequence>
<accession>A0A1W2GIK4</accession>
<organism evidence="3 4">
    <name type="scientific">Reichenbachiella faecimaris</name>
    <dbReference type="NCBI Taxonomy" id="692418"/>
    <lineage>
        <taxon>Bacteria</taxon>
        <taxon>Pseudomonadati</taxon>
        <taxon>Bacteroidota</taxon>
        <taxon>Cytophagia</taxon>
        <taxon>Cytophagales</taxon>
        <taxon>Reichenbachiellaceae</taxon>
        <taxon>Reichenbachiella</taxon>
    </lineage>
</organism>
<comment type="similarity">
    <text evidence="1">Belongs to the NAD(P)-dependent epimerase/dehydratase family.</text>
</comment>
<protein>
    <submittedName>
        <fullName evidence="3">UDP-glucose 4-epimerase</fullName>
    </submittedName>
</protein>
<dbReference type="SUPFAM" id="SSF51735">
    <property type="entry name" value="NAD(P)-binding Rossmann-fold domains"/>
    <property type="match status" value="1"/>
</dbReference>
<proteinExistence type="inferred from homology"/>
<dbReference type="InterPro" id="IPR001509">
    <property type="entry name" value="Epimerase_deHydtase"/>
</dbReference>
<evidence type="ECO:0000313" key="4">
    <source>
        <dbReference type="Proteomes" id="UP000192472"/>
    </source>
</evidence>
<evidence type="ECO:0000259" key="2">
    <source>
        <dbReference type="Pfam" id="PF01370"/>
    </source>
</evidence>
<evidence type="ECO:0000313" key="3">
    <source>
        <dbReference type="EMBL" id="SMD36499.1"/>
    </source>
</evidence>
<dbReference type="OrthoDB" id="9810015at2"/>
<dbReference type="Gene3D" id="3.40.50.720">
    <property type="entry name" value="NAD(P)-binding Rossmann-like Domain"/>
    <property type="match status" value="1"/>
</dbReference>
<name>A0A1W2GIK4_REIFA</name>
<dbReference type="RefSeq" id="WP_084373574.1">
    <property type="nucleotide sequence ID" value="NZ_FWYF01000003.1"/>
</dbReference>
<dbReference type="EMBL" id="FWYF01000003">
    <property type="protein sequence ID" value="SMD36499.1"/>
    <property type="molecule type" value="Genomic_DNA"/>
</dbReference>
<dbReference type="AlphaFoldDB" id="A0A1W2GIK4"/>
<dbReference type="Proteomes" id="UP000192472">
    <property type="component" value="Unassembled WGS sequence"/>
</dbReference>
<feature type="domain" description="NAD-dependent epimerase/dehydratase" evidence="2">
    <location>
        <begin position="5"/>
        <end position="238"/>
    </location>
</feature>
<dbReference type="InterPro" id="IPR036291">
    <property type="entry name" value="NAD(P)-bd_dom_sf"/>
</dbReference>
<evidence type="ECO:0000256" key="1">
    <source>
        <dbReference type="ARBA" id="ARBA00007637"/>
    </source>
</evidence>
<dbReference type="STRING" id="692418.SAMN04488029_2925"/>
<reference evidence="3 4" key="1">
    <citation type="submission" date="2017-04" db="EMBL/GenBank/DDBJ databases">
        <authorList>
            <person name="Afonso C.L."/>
            <person name="Miller P.J."/>
            <person name="Scott M.A."/>
            <person name="Spackman E."/>
            <person name="Goraichik I."/>
            <person name="Dimitrov K.M."/>
            <person name="Suarez D.L."/>
            <person name="Swayne D.E."/>
        </authorList>
    </citation>
    <scope>NUCLEOTIDE SEQUENCE [LARGE SCALE GENOMIC DNA]</scope>
    <source>
        <strain evidence="3 4">DSM 26133</strain>
    </source>
</reference>
<gene>
    <name evidence="3" type="ORF">SAMN04488029_2925</name>
</gene>
<dbReference type="PANTHER" id="PTHR43000">
    <property type="entry name" value="DTDP-D-GLUCOSE 4,6-DEHYDRATASE-RELATED"/>
    <property type="match status" value="1"/>
</dbReference>
<dbReference type="Pfam" id="PF01370">
    <property type="entry name" value="Epimerase"/>
    <property type="match status" value="1"/>
</dbReference>
<keyword evidence="4" id="KW-1185">Reference proteome</keyword>
<dbReference type="Gene3D" id="3.90.25.10">
    <property type="entry name" value="UDP-galactose 4-epimerase, domain 1"/>
    <property type="match status" value="1"/>
</dbReference>